<dbReference type="Gene3D" id="3.40.710.10">
    <property type="entry name" value="DD-peptidase/beta-lactamase superfamily"/>
    <property type="match status" value="1"/>
</dbReference>
<dbReference type="AlphaFoldDB" id="X1SA31"/>
<accession>X1SA31</accession>
<reference evidence="2" key="1">
    <citation type="journal article" date="2014" name="Front. Microbiol.">
        <title>High frequency of phylogenetically diverse reductive dehalogenase-homologous genes in deep subseafloor sedimentary metagenomes.</title>
        <authorList>
            <person name="Kawai M."/>
            <person name="Futagami T."/>
            <person name="Toyoda A."/>
            <person name="Takaki Y."/>
            <person name="Nishi S."/>
            <person name="Hori S."/>
            <person name="Arai W."/>
            <person name="Tsubouchi T."/>
            <person name="Morono Y."/>
            <person name="Uchiyama I."/>
            <person name="Ito T."/>
            <person name="Fujiyama A."/>
            <person name="Inagaki F."/>
            <person name="Takami H."/>
        </authorList>
    </citation>
    <scope>NUCLEOTIDE SEQUENCE</scope>
    <source>
        <strain evidence="2">Expedition CK06-06</strain>
    </source>
</reference>
<dbReference type="SUPFAM" id="SSF56601">
    <property type="entry name" value="beta-lactamase/transpeptidase-like"/>
    <property type="match status" value="1"/>
</dbReference>
<dbReference type="EMBL" id="BARW01001139">
    <property type="protein sequence ID" value="GAI72295.1"/>
    <property type="molecule type" value="Genomic_DNA"/>
</dbReference>
<proteinExistence type="predicted"/>
<organism evidence="2">
    <name type="scientific">marine sediment metagenome</name>
    <dbReference type="NCBI Taxonomy" id="412755"/>
    <lineage>
        <taxon>unclassified sequences</taxon>
        <taxon>metagenomes</taxon>
        <taxon>ecological metagenomes</taxon>
    </lineage>
</organism>
<sequence>MRWKNVLIITCLVFLFPSLAAQGKPEPISDKELAVILANFEQYAEKSMGDWETPGMAVTIVQEDDIVYSKAFGVKTYKRNDPVTTDTIFQIGSTSKAFTAALVAMLADERKIGWKDSVIEHLPDFEMYDPWVSREFMIEDLMAQRSGMPPHAVDSLVMLGFDRDYIRHAIRYAKPTSSFRSEFAYQNNLFLVAAELIEKHTGKSWEENIKERIFEPLGMSDSSMDIKSFQDAKDITSLHHRFGDKIITLSQDWPYLHWTYVYGPAGGINSNITDMAQWLKFQVNNGVFDGKPLVTEENMNFMHTPKTIAMLFAGKKNTILRHGSIEKMLLTRLSGTMAVRQGVKRW</sequence>
<dbReference type="PANTHER" id="PTHR46825">
    <property type="entry name" value="D-ALANYL-D-ALANINE-CARBOXYPEPTIDASE/ENDOPEPTIDASE AMPH"/>
    <property type="match status" value="1"/>
</dbReference>
<dbReference type="InterPro" id="IPR050491">
    <property type="entry name" value="AmpC-like"/>
</dbReference>
<feature type="domain" description="Beta-lactamase-related" evidence="1">
    <location>
        <begin position="40"/>
        <end position="290"/>
    </location>
</feature>
<dbReference type="PANTHER" id="PTHR46825:SF15">
    <property type="entry name" value="BETA-LACTAMASE-RELATED DOMAIN-CONTAINING PROTEIN"/>
    <property type="match status" value="1"/>
</dbReference>
<dbReference type="Pfam" id="PF00144">
    <property type="entry name" value="Beta-lactamase"/>
    <property type="match status" value="1"/>
</dbReference>
<comment type="caution">
    <text evidence="2">The sequence shown here is derived from an EMBL/GenBank/DDBJ whole genome shotgun (WGS) entry which is preliminary data.</text>
</comment>
<evidence type="ECO:0000313" key="2">
    <source>
        <dbReference type="EMBL" id="GAI72295.1"/>
    </source>
</evidence>
<name>X1SA31_9ZZZZ</name>
<gene>
    <name evidence="2" type="ORF">S12H4_03879</name>
</gene>
<evidence type="ECO:0000259" key="1">
    <source>
        <dbReference type="Pfam" id="PF00144"/>
    </source>
</evidence>
<protein>
    <recommendedName>
        <fullName evidence="1">Beta-lactamase-related domain-containing protein</fullName>
    </recommendedName>
</protein>
<dbReference type="InterPro" id="IPR001466">
    <property type="entry name" value="Beta-lactam-related"/>
</dbReference>
<dbReference type="InterPro" id="IPR012338">
    <property type="entry name" value="Beta-lactam/transpept-like"/>
</dbReference>